<keyword evidence="2" id="KW-0285">Flavoprotein</keyword>
<dbReference type="Pfam" id="PF01565">
    <property type="entry name" value="FAD_binding_4"/>
    <property type="match status" value="1"/>
</dbReference>
<organism evidence="8 9">
    <name type="scientific">Archangium gephyra</name>
    <dbReference type="NCBI Taxonomy" id="48"/>
    <lineage>
        <taxon>Bacteria</taxon>
        <taxon>Pseudomonadati</taxon>
        <taxon>Myxococcota</taxon>
        <taxon>Myxococcia</taxon>
        <taxon>Myxococcales</taxon>
        <taxon>Cystobacterineae</taxon>
        <taxon>Archangiaceae</taxon>
        <taxon>Archangium</taxon>
    </lineage>
</organism>
<evidence type="ECO:0000256" key="6">
    <source>
        <dbReference type="PIRSR" id="PIRSR625650-4"/>
    </source>
</evidence>
<dbReference type="Gene3D" id="3.30.465.10">
    <property type="match status" value="1"/>
</dbReference>
<dbReference type="SUPFAM" id="SSF55103">
    <property type="entry name" value="FAD-linked oxidases, C-terminal domain"/>
    <property type="match status" value="1"/>
</dbReference>
<feature type="binding site" evidence="5">
    <location>
        <begin position="248"/>
        <end position="254"/>
    </location>
    <ligand>
        <name>FAD</name>
        <dbReference type="ChEBI" id="CHEBI:57692"/>
    </ligand>
</feature>
<feature type="site" description="Important for enzyme activity" evidence="6">
    <location>
        <position position="299"/>
    </location>
</feature>
<dbReference type="InterPro" id="IPR036318">
    <property type="entry name" value="FAD-bd_PCMH-like_sf"/>
</dbReference>
<gene>
    <name evidence="8" type="ORF">DI536_06000</name>
</gene>
<dbReference type="Proteomes" id="UP000249061">
    <property type="component" value="Unassembled WGS sequence"/>
</dbReference>
<dbReference type="GO" id="GO:0008610">
    <property type="term" value="P:lipid biosynthetic process"/>
    <property type="evidence" value="ECO:0007669"/>
    <property type="project" value="InterPro"/>
</dbReference>
<dbReference type="Gene3D" id="3.40.462.40">
    <property type="entry name" value="FAD-linked oxidase, cap domain/gating helix"/>
    <property type="match status" value="1"/>
</dbReference>
<evidence type="ECO:0000256" key="2">
    <source>
        <dbReference type="ARBA" id="ARBA00022630"/>
    </source>
</evidence>
<dbReference type="InterPro" id="IPR016164">
    <property type="entry name" value="FAD-linked_Oxase-like_C"/>
</dbReference>
<dbReference type="InterPro" id="IPR004113">
    <property type="entry name" value="FAD-bd_oxidored_4_C"/>
</dbReference>
<dbReference type="SUPFAM" id="SSF56176">
    <property type="entry name" value="FAD-binding/transporter-associated domain-like"/>
    <property type="match status" value="1"/>
</dbReference>
<dbReference type="AlphaFoldDB" id="A0A2W5TWE5"/>
<dbReference type="PROSITE" id="PS51387">
    <property type="entry name" value="FAD_PCMH"/>
    <property type="match status" value="1"/>
</dbReference>
<evidence type="ECO:0000256" key="5">
    <source>
        <dbReference type="PIRSR" id="PIRSR625650-3"/>
    </source>
</evidence>
<sequence>MRSLWGWGDVEAAADLKDTQARIEPFFGVSEVEVAAEPRVPEPRVEVPAELVPFSSSDSRERAAHAMGKSYPDRVNGFRGNYSSAPDFVVTPRDERELVLALEVAERERLSVTPFGGGSSVVAGVEPRMAPTHRGALTLSLARLNRVVEVDDVSHVARIEGGTFGPALERQLGASGFTLRHFPQSFEFSTLGGWLATRAGGHFATGPTHIDELVESVRLVTPRGVLETKRFPASGAGIDPNRLVIGSEGTLGVITEAWMRVRPKPTERAGASVHFEHFTSAVRVVREVLHAGLQPANCRLLDAQEAMINGVTFDGSSVLVLAFESAGAPVEALLDHALKIAAGHGGVAQGKKSGETWKSSFIKGPYLQDAMIQLGMIADTFETACTWAAFPTLYENVIGAMTTALERVCGGGVVSCRFTHVYADGPAPYFTFLGRAKKGGELEQWAELKTAASDALTKAGGTITHHHAVGRTHRPWFDRERPELFASALKAVKAQLDPSGVLNPGVLFS</sequence>
<dbReference type="GO" id="GO:0008609">
    <property type="term" value="F:alkylglycerone-phosphate synthase activity"/>
    <property type="evidence" value="ECO:0007669"/>
    <property type="project" value="InterPro"/>
</dbReference>
<dbReference type="InterPro" id="IPR016169">
    <property type="entry name" value="FAD-bd_PCMH_sub2"/>
</dbReference>
<feature type="binding site" evidence="5">
    <location>
        <begin position="114"/>
        <end position="120"/>
    </location>
    <ligand>
        <name>FAD</name>
        <dbReference type="ChEBI" id="CHEBI:57692"/>
    </ligand>
</feature>
<reference evidence="8 9" key="1">
    <citation type="submission" date="2017-08" db="EMBL/GenBank/DDBJ databases">
        <title>Infants hospitalized years apart are colonized by the same room-sourced microbial strains.</title>
        <authorList>
            <person name="Brooks B."/>
            <person name="Olm M.R."/>
            <person name="Firek B.A."/>
            <person name="Baker R."/>
            <person name="Thomas B.C."/>
            <person name="Morowitz M.J."/>
            <person name="Banfield J.F."/>
        </authorList>
    </citation>
    <scope>NUCLEOTIDE SEQUENCE [LARGE SCALE GENOMIC DNA]</scope>
    <source>
        <strain evidence="8">S2_003_000_R2_14</strain>
    </source>
</reference>
<dbReference type="InterPro" id="IPR025650">
    <property type="entry name" value="Alkyl-DHAP_Synthase"/>
</dbReference>
<dbReference type="InterPro" id="IPR006094">
    <property type="entry name" value="Oxid_FAD_bind_N"/>
</dbReference>
<feature type="active site" description="Proton donor/acceptor" evidence="4">
    <location>
        <position position="429"/>
    </location>
</feature>
<evidence type="ECO:0000256" key="3">
    <source>
        <dbReference type="ARBA" id="ARBA00022827"/>
    </source>
</evidence>
<dbReference type="Pfam" id="PF02913">
    <property type="entry name" value="FAD-oxidase_C"/>
    <property type="match status" value="1"/>
</dbReference>
<accession>A0A2W5TWE5</accession>
<dbReference type="InterPro" id="IPR016166">
    <property type="entry name" value="FAD-bd_PCMH"/>
</dbReference>
<evidence type="ECO:0000313" key="8">
    <source>
        <dbReference type="EMBL" id="PZR16706.1"/>
    </source>
</evidence>
<dbReference type="PANTHER" id="PTHR46568:SF1">
    <property type="entry name" value="ALKYLDIHYDROXYACETONEPHOSPHATE SYNTHASE, PEROXISOMAL"/>
    <property type="match status" value="1"/>
</dbReference>
<evidence type="ECO:0000313" key="9">
    <source>
        <dbReference type="Proteomes" id="UP000249061"/>
    </source>
</evidence>
<comment type="cofactor">
    <cofactor evidence="5">
        <name>FAD</name>
        <dbReference type="ChEBI" id="CHEBI:57692"/>
    </cofactor>
</comment>
<comment type="caution">
    <text evidence="8">The sequence shown here is derived from an EMBL/GenBank/DDBJ whole genome shotgun (WGS) entry which is preliminary data.</text>
</comment>
<evidence type="ECO:0000256" key="1">
    <source>
        <dbReference type="ARBA" id="ARBA00008000"/>
    </source>
</evidence>
<keyword evidence="3 5" id="KW-0274">FAD</keyword>
<comment type="similarity">
    <text evidence="1">Belongs to the FAD-binding oxidoreductase/transferase type 4 family.</text>
</comment>
<dbReference type="EMBL" id="QFQP01000003">
    <property type="protein sequence ID" value="PZR16706.1"/>
    <property type="molecule type" value="Genomic_DNA"/>
</dbReference>
<evidence type="ECO:0000256" key="4">
    <source>
        <dbReference type="PIRSR" id="PIRSR625650-1"/>
    </source>
</evidence>
<protein>
    <submittedName>
        <fullName evidence="8">FAD-binding oxidoreductase</fullName>
    </submittedName>
</protein>
<dbReference type="PANTHER" id="PTHR46568">
    <property type="entry name" value="ALKYLDIHYDROXYACETONEPHOSPHATE SYNTHASE, PEROXISOMAL"/>
    <property type="match status" value="1"/>
</dbReference>
<proteinExistence type="inferred from homology"/>
<dbReference type="GO" id="GO:0071949">
    <property type="term" value="F:FAD binding"/>
    <property type="evidence" value="ECO:0007669"/>
    <property type="project" value="InterPro"/>
</dbReference>
<name>A0A2W5TWE5_9BACT</name>
<feature type="domain" description="FAD-binding PCMH-type" evidence="7">
    <location>
        <begin position="82"/>
        <end position="264"/>
    </location>
</feature>
<evidence type="ECO:0000259" key="7">
    <source>
        <dbReference type="PROSITE" id="PS51387"/>
    </source>
</evidence>